<name>A0A6M3KTD7_9ZZZZ</name>
<reference evidence="2" key="1">
    <citation type="submission" date="2020-03" db="EMBL/GenBank/DDBJ databases">
        <title>The deep terrestrial virosphere.</title>
        <authorList>
            <person name="Holmfeldt K."/>
            <person name="Nilsson E."/>
            <person name="Simone D."/>
            <person name="Lopez-Fernandez M."/>
            <person name="Wu X."/>
            <person name="de Brujin I."/>
            <person name="Lundin D."/>
            <person name="Andersson A."/>
            <person name="Bertilsson S."/>
            <person name="Dopson M."/>
        </authorList>
    </citation>
    <scope>NUCLEOTIDE SEQUENCE</scope>
    <source>
        <strain evidence="2">MM415A00148</strain>
        <strain evidence="1">MM415B00245</strain>
    </source>
</reference>
<dbReference type="AlphaFoldDB" id="A0A6M3KTD7"/>
<evidence type="ECO:0000313" key="1">
    <source>
        <dbReference type="EMBL" id="QJA67306.1"/>
    </source>
</evidence>
<dbReference type="EMBL" id="MT141569">
    <property type="protein sequence ID" value="QJA67306.1"/>
    <property type="molecule type" value="Genomic_DNA"/>
</dbReference>
<gene>
    <name evidence="2" type="ORF">MM415A00148_0039</name>
    <name evidence="1" type="ORF">MM415B00245_0012</name>
</gene>
<dbReference type="EMBL" id="MT142535">
    <property type="protein sequence ID" value="QJA84821.1"/>
    <property type="molecule type" value="Genomic_DNA"/>
</dbReference>
<sequence length="265" mass="29256">MTTLAGAILDLSEVLQDTVTGAATAGEATTLTDSHRSEGSGYFTNGTIWFLSGTYAGSSRQITAWDATLKKFTFDALAGAIVADVLYAAAPKDYPRWRMIRAINQALEELGDLPEYDVSLVTVANQEAYDLPAGVRNVLRVEEATATAAPYEYMTRKCWHEIDGTIYFEMGRWPTSTDMIIRLTYRGDHAELSADTGEVNANVHDEVLKYHAAVYALRWKRNRTEGEDKHLDGELAMAVGQAATALARHPIEPVIPRRDVPLSNW</sequence>
<proteinExistence type="predicted"/>
<evidence type="ECO:0000313" key="2">
    <source>
        <dbReference type="EMBL" id="QJA84821.1"/>
    </source>
</evidence>
<protein>
    <submittedName>
        <fullName evidence="2">Uncharacterized protein</fullName>
    </submittedName>
</protein>
<accession>A0A6M3KTD7</accession>
<organism evidence="2">
    <name type="scientific">viral metagenome</name>
    <dbReference type="NCBI Taxonomy" id="1070528"/>
    <lineage>
        <taxon>unclassified sequences</taxon>
        <taxon>metagenomes</taxon>
        <taxon>organismal metagenomes</taxon>
    </lineage>
</organism>
<dbReference type="InterPro" id="IPR056209">
    <property type="entry name" value="SU10_adaptor"/>
</dbReference>
<dbReference type="Pfam" id="PF24175">
    <property type="entry name" value="SU10_adaptor"/>
    <property type="match status" value="1"/>
</dbReference>